<evidence type="ECO:0000313" key="2">
    <source>
        <dbReference type="Proteomes" id="UP001172159"/>
    </source>
</evidence>
<organism evidence="1 2">
    <name type="scientific">Apiosordaria backusii</name>
    <dbReference type="NCBI Taxonomy" id="314023"/>
    <lineage>
        <taxon>Eukaryota</taxon>
        <taxon>Fungi</taxon>
        <taxon>Dikarya</taxon>
        <taxon>Ascomycota</taxon>
        <taxon>Pezizomycotina</taxon>
        <taxon>Sordariomycetes</taxon>
        <taxon>Sordariomycetidae</taxon>
        <taxon>Sordariales</taxon>
        <taxon>Lasiosphaeriaceae</taxon>
        <taxon>Apiosordaria</taxon>
    </lineage>
</organism>
<evidence type="ECO:0000313" key="1">
    <source>
        <dbReference type="EMBL" id="KAK0726556.1"/>
    </source>
</evidence>
<sequence length="87" mass="10018">MSRLIRPDQLRATEEEWRVMFPGTDCSCGWYHFYYAGCGHLHRRYKSCCGGECSSHTGQPIFCQRPAPSTNVYIVRIEGVCDTCHRV</sequence>
<protein>
    <submittedName>
        <fullName evidence="1">Uncharacterized protein</fullName>
    </submittedName>
</protein>
<comment type="caution">
    <text evidence="1">The sequence shown here is derived from an EMBL/GenBank/DDBJ whole genome shotgun (WGS) entry which is preliminary data.</text>
</comment>
<dbReference type="Proteomes" id="UP001172159">
    <property type="component" value="Unassembled WGS sequence"/>
</dbReference>
<dbReference type="EMBL" id="JAUKTV010000010">
    <property type="protein sequence ID" value="KAK0726556.1"/>
    <property type="molecule type" value="Genomic_DNA"/>
</dbReference>
<proteinExistence type="predicted"/>
<dbReference type="AlphaFoldDB" id="A0AA40B2N7"/>
<gene>
    <name evidence="1" type="ORF">B0T21DRAFT_371814</name>
</gene>
<accession>A0AA40B2N7</accession>
<keyword evidence="2" id="KW-1185">Reference proteome</keyword>
<name>A0AA40B2N7_9PEZI</name>
<reference evidence="1" key="1">
    <citation type="submission" date="2023-06" db="EMBL/GenBank/DDBJ databases">
        <title>Genome-scale phylogeny and comparative genomics of the fungal order Sordariales.</title>
        <authorList>
            <consortium name="Lawrence Berkeley National Laboratory"/>
            <person name="Hensen N."/>
            <person name="Bonometti L."/>
            <person name="Westerberg I."/>
            <person name="Brannstrom I.O."/>
            <person name="Guillou S."/>
            <person name="Cros-Aarteil S."/>
            <person name="Calhoun S."/>
            <person name="Haridas S."/>
            <person name="Kuo A."/>
            <person name="Mondo S."/>
            <person name="Pangilinan J."/>
            <person name="Riley R."/>
            <person name="Labutti K."/>
            <person name="Andreopoulos B."/>
            <person name="Lipzen A."/>
            <person name="Chen C."/>
            <person name="Yanf M."/>
            <person name="Daum C."/>
            <person name="Ng V."/>
            <person name="Clum A."/>
            <person name="Steindorff A."/>
            <person name="Ohm R."/>
            <person name="Martin F."/>
            <person name="Silar P."/>
            <person name="Natvig D."/>
            <person name="Lalanne C."/>
            <person name="Gautier V."/>
            <person name="Ament-Velasquez S.L."/>
            <person name="Kruys A."/>
            <person name="Hutchinson M.I."/>
            <person name="Powell A.J."/>
            <person name="Barry K."/>
            <person name="Miller A.N."/>
            <person name="Grigoriev I.V."/>
            <person name="Debuchy R."/>
            <person name="Gladieux P."/>
            <person name="Thoren M.H."/>
            <person name="Johannesson H."/>
        </authorList>
    </citation>
    <scope>NUCLEOTIDE SEQUENCE</scope>
    <source>
        <strain evidence="1">CBS 540.89</strain>
    </source>
</reference>